<dbReference type="InterPro" id="IPR004682">
    <property type="entry name" value="TRAP_DctP"/>
</dbReference>
<name>A0ABV9QEH6_9BURK</name>
<dbReference type="InterPro" id="IPR028082">
    <property type="entry name" value="Peripla_BP_I"/>
</dbReference>
<dbReference type="PANTHER" id="PTHR33376:SF7">
    <property type="entry name" value="C4-DICARBOXYLATE-BINDING PROTEIN DCTB"/>
    <property type="match status" value="1"/>
</dbReference>
<evidence type="ECO:0000313" key="6">
    <source>
        <dbReference type="EMBL" id="MFC4788082.1"/>
    </source>
</evidence>
<keyword evidence="7" id="KW-1185">Reference proteome</keyword>
<dbReference type="CDD" id="cd13603">
    <property type="entry name" value="PBP2_TRAP_Siap_TeaA_like"/>
    <property type="match status" value="1"/>
</dbReference>
<dbReference type="PANTHER" id="PTHR33376">
    <property type="match status" value="1"/>
</dbReference>
<dbReference type="InterPro" id="IPR028081">
    <property type="entry name" value="Leu-bd"/>
</dbReference>
<feature type="domain" description="Leucine-binding protein" evidence="5">
    <location>
        <begin position="352"/>
        <end position="689"/>
    </location>
</feature>
<dbReference type="NCBIfam" id="NF037995">
    <property type="entry name" value="TRAP_S1"/>
    <property type="match status" value="1"/>
</dbReference>
<reference evidence="7" key="1">
    <citation type="journal article" date="2019" name="Int. J. Syst. Evol. Microbiol.">
        <title>The Global Catalogue of Microorganisms (GCM) 10K type strain sequencing project: providing services to taxonomists for standard genome sequencing and annotation.</title>
        <authorList>
            <consortium name="The Broad Institute Genomics Platform"/>
            <consortium name="The Broad Institute Genome Sequencing Center for Infectious Disease"/>
            <person name="Wu L."/>
            <person name="Ma J."/>
        </authorList>
    </citation>
    <scope>NUCLEOTIDE SEQUENCE [LARGE SCALE GENOMIC DNA]</scope>
    <source>
        <strain evidence="7">CCUG 49452</strain>
    </source>
</reference>
<dbReference type="Pfam" id="PF03480">
    <property type="entry name" value="DctP"/>
    <property type="match status" value="1"/>
</dbReference>
<dbReference type="CDD" id="cd19979">
    <property type="entry name" value="PBP1_ABC_ligand_binding-like"/>
    <property type="match status" value="1"/>
</dbReference>
<evidence type="ECO:0000313" key="7">
    <source>
        <dbReference type="Proteomes" id="UP001596001"/>
    </source>
</evidence>
<comment type="similarity">
    <text evidence="2">Belongs to the leucine-binding protein family.</text>
</comment>
<comment type="similarity">
    <text evidence="1">Belongs to the bacterial solute-binding protein 7 family.</text>
</comment>
<dbReference type="RefSeq" id="WP_382430157.1">
    <property type="nucleotide sequence ID" value="NZ_JBHSHJ010000002.1"/>
</dbReference>
<organism evidence="6 7">
    <name type="scientific">Giesbergeria sinuosa</name>
    <dbReference type="NCBI Taxonomy" id="80883"/>
    <lineage>
        <taxon>Bacteria</taxon>
        <taxon>Pseudomonadati</taxon>
        <taxon>Pseudomonadota</taxon>
        <taxon>Betaproteobacteria</taxon>
        <taxon>Burkholderiales</taxon>
        <taxon>Comamonadaceae</taxon>
        <taxon>Giesbergeria</taxon>
    </lineage>
</organism>
<proteinExistence type="inferred from homology"/>
<dbReference type="Gene3D" id="3.40.50.2300">
    <property type="match status" value="2"/>
</dbReference>
<dbReference type="EMBL" id="JBHSHJ010000002">
    <property type="protein sequence ID" value="MFC4788082.1"/>
    <property type="molecule type" value="Genomic_DNA"/>
</dbReference>
<dbReference type="InterPro" id="IPR038404">
    <property type="entry name" value="TRAP_DctP_sf"/>
</dbReference>
<evidence type="ECO:0000256" key="1">
    <source>
        <dbReference type="ARBA" id="ARBA00009023"/>
    </source>
</evidence>
<dbReference type="NCBIfam" id="TIGR00787">
    <property type="entry name" value="dctP"/>
    <property type="match status" value="1"/>
</dbReference>
<gene>
    <name evidence="6" type="ORF">ACFO6X_03655</name>
</gene>
<evidence type="ECO:0000256" key="4">
    <source>
        <dbReference type="ARBA" id="ARBA00022729"/>
    </source>
</evidence>
<dbReference type="Gene3D" id="3.40.190.170">
    <property type="entry name" value="Bacterial extracellular solute-binding protein, family 7"/>
    <property type="match status" value="1"/>
</dbReference>
<keyword evidence="4" id="KW-0732">Signal</keyword>
<evidence type="ECO:0000256" key="3">
    <source>
        <dbReference type="ARBA" id="ARBA00022448"/>
    </source>
</evidence>
<dbReference type="SUPFAM" id="SSF53822">
    <property type="entry name" value="Periplasmic binding protein-like I"/>
    <property type="match status" value="1"/>
</dbReference>
<dbReference type="Pfam" id="PF13458">
    <property type="entry name" value="Peripla_BP_6"/>
    <property type="match status" value="1"/>
</dbReference>
<accession>A0ABV9QEH6</accession>
<evidence type="ECO:0000256" key="2">
    <source>
        <dbReference type="ARBA" id="ARBA00010062"/>
    </source>
</evidence>
<keyword evidence="3" id="KW-0813">Transport</keyword>
<dbReference type="InterPro" id="IPR018389">
    <property type="entry name" value="DctP_fam"/>
</dbReference>
<dbReference type="Proteomes" id="UP001596001">
    <property type="component" value="Unassembled WGS sequence"/>
</dbReference>
<comment type="caution">
    <text evidence="6">The sequence shown here is derived from an EMBL/GenBank/DDBJ whole genome shotgun (WGS) entry which is preliminary data.</text>
</comment>
<sequence length="713" mass="79044">MFPKKFVATLSFFLFFLLGLVAWWAQNRASEEPPATVNSPAYTLRLGHNIPVDSALHQAAVRLAELVAERSQHQVKIEVFPAQQLGTDDQMLEMARTGELDIVLTPTAKVSTSVPAMQYADLPFYFPTREDLYEMLDGEPGQMLLQRLQSIDLVGVTFWENGFKHFTANTPLRAPTDFQGLDMRTMKSRLLMEQFKNLGANPIQIDFHATRQALADKVVDGQENPLVAIVSMGLHQVQKHLTLSSHGYMGYVVMISARSFNNLPTQWQQLLVNTAKELTPWERQETHRREAALLETIRQAGVTVHELGPTERAKFKATMANIPALFEDVIGSDILSRTEEMLDRKYGTAQRIVIGLDADLSQYSATAGLGFRRGAHLAIDEINAAGGVLGRPLQLIARDHKGLPSLGVSNINAFAAQPEVVAVLGGVQSAVVMAEKEPASTTGLPLLVAWASVGDLFTPHQPPGPVFRLSADDRLAAPFIMNHLLQQRYRRPAILRENTVWGRVNLERMQEYLQQSGHDFVQVESFNRGQTDFNDVLRRIERSGADVLVLVATGAEGGQVVQTLAQRSSALPVISHWGISSGNFWAANREALSKIDMRFFQTFTFIGNPRPQSQRLAEKYQNRYGVASLREVAAPQAVAQTYDLVHLLARAIAQAGSTDRLAVRQALEKLPPMEGAVRRYAPAFSTTRHDALDAENYHMARFAEDGAILMVSP</sequence>
<evidence type="ECO:0000259" key="5">
    <source>
        <dbReference type="Pfam" id="PF13458"/>
    </source>
</evidence>
<protein>
    <submittedName>
        <fullName evidence="6">DctP family TRAP transporter solute-binding subunit</fullName>
    </submittedName>
</protein>